<name>A0ABU7ILC5_9FLAO</name>
<sequence length="391" mass="43869">MWNSFKYIICNLGFLSGFMVLGQEALHNYGTIKIHDTGVVGFHMDVINDGAFNQNMGLVGFYNQSKELVLSGNSNLVFFDVEVAVDHGFYLENTMGVLNNLNLITGNLFTSRSQSEINISFLNDSFYVGEGNQNHVEGYASIQGKESFTFPIGDGTKLRPLTLTSNTINDYAKSAYYYENPNSPSVFGESFDTKKLETEFLSVSNFEFWHLEGEKPSYVDLSWNRESNIGILVDDISELRVVGWSSRNRKWEDLGNSGFEGNMSQGKLTSNTFTPNDYKIITLGGNKGMLQSLSSIDLDNYYMTPNGDGINDRLVIDGIENSPNNSLQIYDRYGILVYSKANYNNEFEGISNRESVIARNSGLASGIYFYVISLNDLNIKHQGYLYLTAHK</sequence>
<comment type="caution">
    <text evidence="1">The sequence shown here is derived from an EMBL/GenBank/DDBJ whole genome shotgun (WGS) entry which is preliminary data.</text>
</comment>
<accession>A0ABU7ILC5</accession>
<reference evidence="1 2" key="1">
    <citation type="submission" date="2024-01" db="EMBL/GenBank/DDBJ databases">
        <title>Maribacter spp. originated from different algae showed divergent polysaccharides utilization ability.</title>
        <authorList>
            <person name="Wang H."/>
            <person name="Wu Y."/>
        </authorList>
    </citation>
    <scope>NUCLEOTIDE SEQUENCE [LARGE SCALE GENOMIC DNA]</scope>
    <source>
        <strain evidence="1 2">KPT27_14</strain>
    </source>
</reference>
<organism evidence="1 2">
    <name type="scientific">Maribacter flavus</name>
    <dbReference type="NCBI Taxonomy" id="1658664"/>
    <lineage>
        <taxon>Bacteria</taxon>
        <taxon>Pseudomonadati</taxon>
        <taxon>Bacteroidota</taxon>
        <taxon>Flavobacteriia</taxon>
        <taxon>Flavobacteriales</taxon>
        <taxon>Flavobacteriaceae</taxon>
        <taxon>Maribacter</taxon>
    </lineage>
</organism>
<dbReference type="EMBL" id="JAZDDF010000007">
    <property type="protein sequence ID" value="MEE1973633.1"/>
    <property type="molecule type" value="Genomic_DNA"/>
</dbReference>
<protein>
    <submittedName>
        <fullName evidence="1">Gliding motility-associated C-terminal domain-containing protein</fullName>
    </submittedName>
</protein>
<gene>
    <name evidence="1" type="ORF">V1H85_14320</name>
</gene>
<dbReference type="InterPro" id="IPR026341">
    <property type="entry name" value="T9SS_type_B"/>
</dbReference>
<evidence type="ECO:0000313" key="2">
    <source>
        <dbReference type="Proteomes" id="UP001343698"/>
    </source>
</evidence>
<dbReference type="NCBIfam" id="TIGR04131">
    <property type="entry name" value="Bac_Flav_CTERM"/>
    <property type="match status" value="1"/>
</dbReference>
<dbReference type="Proteomes" id="UP001343698">
    <property type="component" value="Unassembled WGS sequence"/>
</dbReference>
<evidence type="ECO:0000313" key="1">
    <source>
        <dbReference type="EMBL" id="MEE1973633.1"/>
    </source>
</evidence>
<proteinExistence type="predicted"/>
<dbReference type="RefSeq" id="WP_272637609.1">
    <property type="nucleotide sequence ID" value="NZ_JAZDDF010000007.1"/>
</dbReference>
<keyword evidence="2" id="KW-1185">Reference proteome</keyword>
<dbReference type="Pfam" id="PF13585">
    <property type="entry name" value="CHU_C"/>
    <property type="match status" value="1"/>
</dbReference>